<dbReference type="PROSITE" id="PS50002">
    <property type="entry name" value="SH3"/>
    <property type="match status" value="1"/>
</dbReference>
<feature type="region of interest" description="Disordered" evidence="17">
    <location>
        <begin position="841"/>
        <end position="894"/>
    </location>
</feature>
<evidence type="ECO:0000313" key="21">
    <source>
        <dbReference type="Proteomes" id="UP000081671"/>
    </source>
</evidence>
<reference evidence="22" key="1">
    <citation type="submission" date="2025-08" db="UniProtKB">
        <authorList>
            <consortium name="RefSeq"/>
        </authorList>
    </citation>
    <scope>IDENTIFICATION</scope>
    <source>
        <tissue evidence="22">Kidney</tissue>
    </source>
</reference>
<dbReference type="CDD" id="cd06746">
    <property type="entry name" value="PDZ_SHANK1_3-like"/>
    <property type="match status" value="1"/>
</dbReference>
<feature type="region of interest" description="Disordered" evidence="17">
    <location>
        <begin position="917"/>
        <end position="994"/>
    </location>
</feature>
<evidence type="ECO:0000256" key="2">
    <source>
        <dbReference type="ARBA" id="ARBA00010508"/>
    </source>
</evidence>
<evidence type="ECO:0000256" key="12">
    <source>
        <dbReference type="ARBA" id="ARBA00034105"/>
    </source>
</evidence>
<dbReference type="FunFam" id="3.10.20.90:FF:000029">
    <property type="entry name" value="SH3 and multiple ankyrin repeat domains protein 1"/>
    <property type="match status" value="1"/>
</dbReference>
<dbReference type="PANTHER" id="PTHR24135">
    <property type="entry name" value="SH3 AND MULTIPLE ANKYRIN REPEAT DOMAINS PROTEIN"/>
    <property type="match status" value="1"/>
</dbReference>
<feature type="compositionally biased region" description="Low complexity" evidence="17">
    <location>
        <begin position="969"/>
        <end position="980"/>
    </location>
</feature>
<dbReference type="GO" id="GO:0035255">
    <property type="term" value="F:ionotropic glutamate receptor binding"/>
    <property type="evidence" value="ECO:0007669"/>
    <property type="project" value="UniProtKB-ARBA"/>
</dbReference>
<dbReference type="InterPro" id="IPR001452">
    <property type="entry name" value="SH3_domain"/>
</dbReference>
<evidence type="ECO:0000256" key="3">
    <source>
        <dbReference type="ARBA" id="ARBA00022443"/>
    </source>
</evidence>
<dbReference type="SUPFAM" id="SSF48403">
    <property type="entry name" value="Ankyrin repeat"/>
    <property type="match status" value="1"/>
</dbReference>
<keyword evidence="8" id="KW-0221">Differentiation</keyword>
<feature type="compositionally biased region" description="Pro residues" evidence="17">
    <location>
        <begin position="928"/>
        <end position="947"/>
    </location>
</feature>
<dbReference type="FunFam" id="2.30.42.10:FF:000018">
    <property type="entry name" value="SH3 and multiple ankyrin repeat domains protein 2"/>
    <property type="match status" value="1"/>
</dbReference>
<gene>
    <name evidence="22" type="primary">Shank1</name>
</gene>
<dbReference type="InParanoid" id="A0A1S3G2L1"/>
<evidence type="ECO:0000256" key="11">
    <source>
        <dbReference type="ARBA" id="ARBA00023043"/>
    </source>
</evidence>
<dbReference type="InterPro" id="IPR036034">
    <property type="entry name" value="PDZ_sf"/>
</dbReference>
<dbReference type="Gene3D" id="2.30.42.10">
    <property type="match status" value="1"/>
</dbReference>
<dbReference type="InterPro" id="IPR041489">
    <property type="entry name" value="PDZ_6"/>
</dbReference>
<dbReference type="Pfam" id="PF07653">
    <property type="entry name" value="SH3_2"/>
    <property type="match status" value="1"/>
</dbReference>
<feature type="compositionally biased region" description="Polar residues" evidence="17">
    <location>
        <begin position="469"/>
        <end position="486"/>
    </location>
</feature>
<evidence type="ECO:0000256" key="16">
    <source>
        <dbReference type="PROSITE-ProRule" id="PRU00192"/>
    </source>
</evidence>
<comment type="subcellular location">
    <subcellularLocation>
        <location evidence="1">Cytoplasm</location>
    </subcellularLocation>
    <subcellularLocation>
        <location evidence="12">Postsynaptic density</location>
    </subcellularLocation>
</comment>
<evidence type="ECO:0000256" key="14">
    <source>
        <dbReference type="ARBA" id="ARBA00070354"/>
    </source>
</evidence>
<evidence type="ECO:0000259" key="19">
    <source>
        <dbReference type="PROSITE" id="PS50105"/>
    </source>
</evidence>
<dbReference type="GO" id="GO:0005737">
    <property type="term" value="C:cytoplasm"/>
    <property type="evidence" value="ECO:0007669"/>
    <property type="project" value="UniProtKB-SubCell"/>
</dbReference>
<dbReference type="Gene3D" id="1.25.40.20">
    <property type="entry name" value="Ankyrin repeat-containing domain"/>
    <property type="match status" value="2"/>
</dbReference>
<dbReference type="CDD" id="cd17175">
    <property type="entry name" value="FERM_F0_SHANK1"/>
    <property type="match status" value="1"/>
</dbReference>
<dbReference type="SMART" id="SM00248">
    <property type="entry name" value="ANK"/>
    <property type="match status" value="6"/>
</dbReference>
<feature type="compositionally biased region" description="Low complexity" evidence="17">
    <location>
        <begin position="455"/>
        <end position="468"/>
    </location>
</feature>
<organism evidence="21 22">
    <name type="scientific">Dipodomys ordii</name>
    <name type="common">Ord's kangaroo rat</name>
    <dbReference type="NCBI Taxonomy" id="10020"/>
    <lineage>
        <taxon>Eukaryota</taxon>
        <taxon>Metazoa</taxon>
        <taxon>Chordata</taxon>
        <taxon>Craniata</taxon>
        <taxon>Vertebrata</taxon>
        <taxon>Euteleostomi</taxon>
        <taxon>Mammalia</taxon>
        <taxon>Eutheria</taxon>
        <taxon>Euarchontoglires</taxon>
        <taxon>Glires</taxon>
        <taxon>Rodentia</taxon>
        <taxon>Castorimorpha</taxon>
        <taxon>Heteromyidae</taxon>
        <taxon>Dipodomyinae</taxon>
        <taxon>Dipodomys</taxon>
    </lineage>
</organism>
<protein>
    <recommendedName>
        <fullName evidence="14">SH3 and multiple ankyrin repeat domains protein 1</fullName>
    </recommendedName>
</protein>
<evidence type="ECO:0000256" key="13">
    <source>
        <dbReference type="ARBA" id="ARBA00058788"/>
    </source>
</evidence>
<feature type="repeat" description="ANK" evidence="15">
    <location>
        <begin position="346"/>
        <end position="378"/>
    </location>
</feature>
<keyword evidence="5" id="KW-0963">Cytoplasm</keyword>
<evidence type="ECO:0000256" key="15">
    <source>
        <dbReference type="PROSITE-ProRule" id="PRU00023"/>
    </source>
</evidence>
<dbReference type="CTD" id="50944"/>
<feature type="compositionally biased region" description="Gly residues" evidence="17">
    <location>
        <begin position="1025"/>
        <end position="1042"/>
    </location>
</feature>
<keyword evidence="11 15" id="KW-0040">ANK repeat</keyword>
<evidence type="ECO:0000259" key="18">
    <source>
        <dbReference type="PROSITE" id="PS50002"/>
    </source>
</evidence>
<dbReference type="Gene3D" id="1.10.150.50">
    <property type="entry name" value="Transcription Factor, Ets-1"/>
    <property type="match status" value="1"/>
</dbReference>
<dbReference type="GO" id="GO:0007399">
    <property type="term" value="P:nervous system development"/>
    <property type="evidence" value="ECO:0007669"/>
    <property type="project" value="UniProtKB-KW"/>
</dbReference>
<evidence type="ECO:0000256" key="7">
    <source>
        <dbReference type="ARBA" id="ARBA00022737"/>
    </source>
</evidence>
<dbReference type="GO" id="GO:0030160">
    <property type="term" value="F:synaptic receptor adaptor activity"/>
    <property type="evidence" value="ECO:0007669"/>
    <property type="project" value="TreeGrafter"/>
</dbReference>
<evidence type="ECO:0000256" key="8">
    <source>
        <dbReference type="ARBA" id="ARBA00022782"/>
    </source>
</evidence>
<dbReference type="GO" id="GO:0050808">
    <property type="term" value="P:synapse organization"/>
    <property type="evidence" value="ECO:0007669"/>
    <property type="project" value="UniProtKB-ARBA"/>
</dbReference>
<dbReference type="FunCoup" id="A0A1S3G2L1">
    <property type="interactions" value="508"/>
</dbReference>
<dbReference type="STRING" id="10020.ENSDORP00000015954"/>
<feature type="compositionally biased region" description="Gly residues" evidence="17">
    <location>
        <begin position="527"/>
        <end position="542"/>
    </location>
</feature>
<feature type="domain" description="SH3" evidence="18">
    <location>
        <begin position="554"/>
        <end position="613"/>
    </location>
</feature>
<dbReference type="PROSITE" id="PS50297">
    <property type="entry name" value="ANK_REP_REGION"/>
    <property type="match status" value="1"/>
</dbReference>
<dbReference type="SUPFAM" id="SSF50044">
    <property type="entry name" value="SH3-domain"/>
    <property type="match status" value="1"/>
</dbReference>
<accession>A0A1S3G2L1</accession>
<evidence type="ECO:0000256" key="1">
    <source>
        <dbReference type="ARBA" id="ARBA00004496"/>
    </source>
</evidence>
<feature type="domain" description="SAM" evidence="19">
    <location>
        <begin position="1231"/>
        <end position="1294"/>
    </location>
</feature>
<dbReference type="PROSITE" id="PS50088">
    <property type="entry name" value="ANK_REPEAT"/>
    <property type="match status" value="3"/>
</dbReference>
<dbReference type="Proteomes" id="UP000081671">
    <property type="component" value="Unplaced"/>
</dbReference>
<evidence type="ECO:0000256" key="10">
    <source>
        <dbReference type="ARBA" id="ARBA00023018"/>
    </source>
</evidence>
<dbReference type="PROSITE" id="PS50106">
    <property type="entry name" value="PDZ"/>
    <property type="match status" value="1"/>
</dbReference>
<dbReference type="CDD" id="cd09506">
    <property type="entry name" value="SAM_Shank1_2_3"/>
    <property type="match status" value="1"/>
</dbReference>
<dbReference type="InterPro" id="IPR036028">
    <property type="entry name" value="SH3-like_dom_sf"/>
</dbReference>
<evidence type="ECO:0000256" key="4">
    <source>
        <dbReference type="ARBA" id="ARBA00022481"/>
    </source>
</evidence>
<feature type="compositionally biased region" description="Gly residues" evidence="17">
    <location>
        <begin position="33"/>
        <end position="47"/>
    </location>
</feature>
<evidence type="ECO:0000256" key="9">
    <source>
        <dbReference type="ARBA" id="ARBA00022902"/>
    </source>
</evidence>
<proteinExistence type="inferred from homology"/>
<feature type="repeat" description="ANK" evidence="15">
    <location>
        <begin position="313"/>
        <end position="345"/>
    </location>
</feature>
<keyword evidence="21" id="KW-1185">Reference proteome</keyword>
<feature type="repeat" description="ANK" evidence="15">
    <location>
        <begin position="246"/>
        <end position="278"/>
    </location>
</feature>
<feature type="compositionally biased region" description="Low complexity" evidence="17">
    <location>
        <begin position="1087"/>
        <end position="1113"/>
    </location>
</feature>
<feature type="region of interest" description="Disordered" evidence="17">
    <location>
        <begin position="1"/>
        <end position="63"/>
    </location>
</feature>
<keyword evidence="6" id="KW-0597">Phosphoprotein</keyword>
<dbReference type="FunFam" id="1.10.150.50:FF:000006">
    <property type="entry name" value="SH3 and multiple ankyrin repeat domains protein 2"/>
    <property type="match status" value="1"/>
</dbReference>
<dbReference type="InterPro" id="IPR001660">
    <property type="entry name" value="SAM"/>
</dbReference>
<evidence type="ECO:0000256" key="17">
    <source>
        <dbReference type="SAM" id="MobiDB-lite"/>
    </source>
</evidence>
<dbReference type="InterPro" id="IPR036770">
    <property type="entry name" value="Ankyrin_rpt-contain_sf"/>
</dbReference>
<evidence type="ECO:0000256" key="5">
    <source>
        <dbReference type="ARBA" id="ARBA00022490"/>
    </source>
</evidence>
<evidence type="ECO:0000259" key="20">
    <source>
        <dbReference type="PROSITE" id="PS50106"/>
    </source>
</evidence>
<dbReference type="Pfam" id="PF00536">
    <property type="entry name" value="SAM_1"/>
    <property type="match status" value="1"/>
</dbReference>
<dbReference type="PANTHER" id="PTHR24135:SF3">
    <property type="entry name" value="SH3 AND MULTIPLE ANKYRIN REPEAT DOMAINS PROTEIN 1"/>
    <property type="match status" value="1"/>
</dbReference>
<dbReference type="SMART" id="SM00454">
    <property type="entry name" value="SAM"/>
    <property type="match status" value="1"/>
</dbReference>
<dbReference type="Pfam" id="PF17820">
    <property type="entry name" value="PDZ_6"/>
    <property type="match status" value="1"/>
</dbReference>
<comment type="function">
    <text evidence="13">Seems to be an adapter protein in the postsynaptic density (PSD) of excitatory synapses that interconnects receptors of the postsynaptic membrane including NMDA-type and metabotropic glutamate receptors, and the actin-based cytoskeleton. Plays a role in the structural and functional organization of the dendritic spine and synaptic junction. Overexpression promotes maturation of dendritic spines and the enlargement of spine heads via its ability to recruit Homer to postsynaptic sites, and enhances presynaptic function.</text>
</comment>
<dbReference type="Gene3D" id="3.10.20.90">
    <property type="entry name" value="Phosphatidylinositol 3-kinase Catalytic Subunit, Chain A, domain 1"/>
    <property type="match status" value="1"/>
</dbReference>
<dbReference type="SUPFAM" id="SSF50156">
    <property type="entry name" value="PDZ domain-like"/>
    <property type="match status" value="1"/>
</dbReference>
<comment type="similarity">
    <text evidence="2">Belongs to the SHANK family.</text>
</comment>
<dbReference type="InterPro" id="IPR002110">
    <property type="entry name" value="Ankyrin_rpt"/>
</dbReference>
<dbReference type="KEGG" id="dord:105994164"/>
<dbReference type="SUPFAM" id="SSF47769">
    <property type="entry name" value="SAM/Pointed domain"/>
    <property type="match status" value="1"/>
</dbReference>
<dbReference type="Gene3D" id="2.30.30.40">
    <property type="entry name" value="SH3 Domains"/>
    <property type="match status" value="1"/>
</dbReference>
<name>A0A1S3G2L1_DIPOR</name>
<dbReference type="PROSITE" id="PS50105">
    <property type="entry name" value="SAM_DOMAIN"/>
    <property type="match status" value="1"/>
</dbReference>
<dbReference type="Pfam" id="PF12796">
    <property type="entry name" value="Ank_2"/>
    <property type="match status" value="2"/>
</dbReference>
<keyword evidence="3 16" id="KW-0728">SH3 domain</keyword>
<dbReference type="GeneID" id="105994164"/>
<dbReference type="GO" id="GO:0045211">
    <property type="term" value="C:postsynaptic membrane"/>
    <property type="evidence" value="ECO:0007669"/>
    <property type="project" value="TreeGrafter"/>
</dbReference>
<dbReference type="RefSeq" id="XP_012883048.1">
    <property type="nucleotide sequence ID" value="XM_013027594.1"/>
</dbReference>
<keyword evidence="7" id="KW-0677">Repeat</keyword>
<keyword evidence="4" id="KW-0488">Methylation</keyword>
<dbReference type="InterPro" id="IPR013761">
    <property type="entry name" value="SAM/pointed_sf"/>
</dbReference>
<dbReference type="SMART" id="SM00326">
    <property type="entry name" value="SH3"/>
    <property type="match status" value="1"/>
</dbReference>
<feature type="compositionally biased region" description="Low complexity" evidence="17">
    <location>
        <begin position="22"/>
        <end position="32"/>
    </location>
</feature>
<dbReference type="InterPro" id="IPR051569">
    <property type="entry name" value="SHANK"/>
</dbReference>
<keyword evidence="9" id="KW-0524">Neurogenesis</keyword>
<feature type="region of interest" description="Disordered" evidence="17">
    <location>
        <begin position="1012"/>
        <end position="1156"/>
    </location>
</feature>
<dbReference type="FunFam" id="2.30.30.40:FF:000025">
    <property type="entry name" value="SH3 and multiple ankyrin repeat domains protein 2"/>
    <property type="match status" value="1"/>
</dbReference>
<dbReference type="GO" id="GO:0043197">
    <property type="term" value="C:dendritic spine"/>
    <property type="evidence" value="ECO:0007669"/>
    <property type="project" value="TreeGrafter"/>
</dbReference>
<dbReference type="GO" id="GO:0030154">
    <property type="term" value="P:cell differentiation"/>
    <property type="evidence" value="ECO:0007669"/>
    <property type="project" value="UniProtKB-KW"/>
</dbReference>
<evidence type="ECO:0000313" key="22">
    <source>
        <dbReference type="RefSeq" id="XP_012883048.1"/>
    </source>
</evidence>
<keyword evidence="10" id="KW-0770">Synapse</keyword>
<dbReference type="SMART" id="SM00228">
    <property type="entry name" value="PDZ"/>
    <property type="match status" value="1"/>
</dbReference>
<feature type="domain" description="PDZ" evidence="20">
    <location>
        <begin position="663"/>
        <end position="757"/>
    </location>
</feature>
<feature type="region of interest" description="Disordered" evidence="17">
    <location>
        <begin position="455"/>
        <end position="546"/>
    </location>
</feature>
<dbReference type="OrthoDB" id="445896at2759"/>
<dbReference type="GO" id="GO:0014069">
    <property type="term" value="C:postsynaptic density"/>
    <property type="evidence" value="ECO:0007669"/>
    <property type="project" value="UniProtKB-SubCell"/>
</dbReference>
<dbReference type="InterPro" id="IPR001478">
    <property type="entry name" value="PDZ"/>
</dbReference>
<feature type="compositionally biased region" description="Low complexity" evidence="17">
    <location>
        <begin position="1059"/>
        <end position="1073"/>
    </location>
</feature>
<sequence>MTHSPATSEDEEPHSVNEYLEGGSESDSSPDGPGRGPRGTRGRGSGAPGSLASARGLQGRSMSVPDDTHFSMMVFRIGIPDLHQTKCLRFNPDATIWAAKQQVLCALSESLQDVLNYGLFQPATSGRDANFLEEERLLREYPQSFEKGVPYLEFRYKTRVYKQTNLDEKQLAKLHTKTGLKKFLEYVQLGTSDKVARLLDKGLDPNYHDSDSGETPLTLAAQTEGSVEVIRTLCLGGAHIDFRARDGMTALHKAACARHCLALTALLDLGGSPNYKDRRGLTPLFHTAMVGGDPRCCELLLYNRAQLGVADENGWQEIHQACQRGHSQHLEHLLFYGAEPGAQNASGNTALHICALYNKETCARILLYRGANKDVKNNNGQTPFQVAVIAGNFELGELIRNHREQDVVPFQESPKYAARRRGTPGAGLTVPPALLRANSDTSMALPDWMVFSAPGASSSGAPGATSGPQNQSQPPAPSTKLSSGTLRSASSPRGARARSPSRGRHPEEAKRQPRGRPSSSGAPREGPAGGTGGSGGPGGSLGSRGRRRKLYSAVPGRSFMAVKSYQAQGEGEISLSKGEKIKVLSIGEGGFWEGQVKGRIGWFPSDCLEEVANRSQEGKQESRSDKAKRLFRHYTVGSYDSFDAPSLMDGIGPGSDYIIKEKTVLLQKKDSEGFGFVLRGAKAQTPIEEFTPTPAFPALQYLESVDEGGVAWRAGLRMGDFLIEVNGQNVVKVGHRQVVNMIRQGGNTLMVKVVMVTRHPDMDEAVHKKAPQQAKRLPPPAISLRSKSMTSELEEMVSPWKKKSEYEQQPPPVPSMEKKRTVYQMALNKLDEILAAAQQTISASESPAPGGLASLGKHRPKGFFATESSFDPHHRSQPSYERPSFLPPGPGLMLRQKSIGAAEDDRPYLAPPAMKFSRSLSVPGSEDIPPPPTTSPPEPPYSTPPAPSSSGRLTPSPRGAPFNPGSGGPLPASSPSSFDGPSPPDGRIGGREKSLFHASIISELSSKLQQFGGSSVAGGALPWARGGGSGGGSGDSHHGGAGYVPERTSSLQRQRLSDDPQSSSLLSKPVSSLFQNWPKTPLPPLPTGAGVPPAGSGAAGATSPTASAASSSSRHLQGVDFEMRPPLLRRAPSPSLLPASDHKVSPAPRPSSLPILPSGPLYPGLFDIRGSPTGGAGGSSDPFAPVFVPPHPGISGGLGGALAGASRSLSPTRLLSLPPDKPFGAKPLGFWTKFDVADWLEWLGLAEHRARFLDHEIDGSHLPALTKEDYVDLGVTRVGHRMNIDRALKFFLER</sequence>
<dbReference type="FunFam" id="1.25.40.20:FF:000063">
    <property type="entry name" value="SH3 and multiple ankyrin repeat domains protein 1"/>
    <property type="match status" value="1"/>
</dbReference>
<evidence type="ECO:0000256" key="6">
    <source>
        <dbReference type="ARBA" id="ARBA00022553"/>
    </source>
</evidence>
<feature type="compositionally biased region" description="Low complexity" evidence="17">
    <location>
        <begin position="1124"/>
        <end position="1139"/>
    </location>
</feature>